<evidence type="ECO:0000256" key="5">
    <source>
        <dbReference type="ARBA" id="ARBA00022679"/>
    </source>
</evidence>
<dbReference type="Proteomes" id="UP001419268">
    <property type="component" value="Unassembled WGS sequence"/>
</dbReference>
<dbReference type="InterPro" id="IPR046341">
    <property type="entry name" value="SET_dom_sf"/>
</dbReference>
<dbReference type="SUPFAM" id="SSF82199">
    <property type="entry name" value="SET domain"/>
    <property type="match status" value="1"/>
</dbReference>
<dbReference type="PROSITE" id="PS50280">
    <property type="entry name" value="SET"/>
    <property type="match status" value="1"/>
</dbReference>
<dbReference type="PANTHER" id="PTHR22884">
    <property type="entry name" value="SET DOMAIN PROTEINS"/>
    <property type="match status" value="1"/>
</dbReference>
<comment type="caution">
    <text evidence="9">The sequence shown here is derived from an EMBL/GenBank/DDBJ whole genome shotgun (WGS) entry which is preliminary data.</text>
</comment>
<dbReference type="EMBL" id="JBBNAG010000010">
    <property type="protein sequence ID" value="KAK9100058.1"/>
    <property type="molecule type" value="Genomic_DNA"/>
</dbReference>
<evidence type="ECO:0000256" key="3">
    <source>
        <dbReference type="ARBA" id="ARBA00022454"/>
    </source>
</evidence>
<reference evidence="9 10" key="1">
    <citation type="submission" date="2024-01" db="EMBL/GenBank/DDBJ databases">
        <title>Genome assemblies of Stephania.</title>
        <authorList>
            <person name="Yang L."/>
        </authorList>
    </citation>
    <scope>NUCLEOTIDE SEQUENCE [LARGE SCALE GENOMIC DNA]</scope>
    <source>
        <strain evidence="9">JXDWG</strain>
        <tissue evidence="9">Leaf</tissue>
    </source>
</reference>
<dbReference type="GO" id="GO:0005634">
    <property type="term" value="C:nucleus"/>
    <property type="evidence" value="ECO:0007669"/>
    <property type="project" value="UniProtKB-SubCell"/>
</dbReference>
<comment type="subcellular location">
    <subcellularLocation>
        <location evidence="2">Chromosome</location>
    </subcellularLocation>
    <subcellularLocation>
        <location evidence="1">Nucleus</location>
    </subcellularLocation>
</comment>
<sequence>MAESETLENERGGCCNKWNRRLGNRATAAASAAARRNSGIRSAKTAGERIKVSRKLGRSLDDHVRVWIAKKMESSGVSESECRLPFLVKAPRMACFICRQKGYWRCIRCFIASHTKCAPWPDKVRYFRSQLRRAVCWRHPTDWRFEKSDVSTSITETESCGWGLAAAEPILEGDFVVEYIGEGPFILEYVLQEFSQNGEPENSTYVYRNVNGETRAGLFATQSIEAGRELTFDYR</sequence>
<evidence type="ECO:0000256" key="1">
    <source>
        <dbReference type="ARBA" id="ARBA00004123"/>
    </source>
</evidence>
<accession>A0AAP0F1Y2</accession>
<protein>
    <recommendedName>
        <fullName evidence="8">SET domain-containing protein</fullName>
    </recommendedName>
</protein>
<name>A0AAP0F1Y2_9MAGN</name>
<evidence type="ECO:0000259" key="8">
    <source>
        <dbReference type="PROSITE" id="PS50280"/>
    </source>
</evidence>
<dbReference type="InterPro" id="IPR050777">
    <property type="entry name" value="SET2_Histone-Lys_MeTrsfase"/>
</dbReference>
<gene>
    <name evidence="9" type="ORF">Scep_023488</name>
</gene>
<dbReference type="GO" id="GO:0008168">
    <property type="term" value="F:methyltransferase activity"/>
    <property type="evidence" value="ECO:0007669"/>
    <property type="project" value="UniProtKB-KW"/>
</dbReference>
<dbReference type="AlphaFoldDB" id="A0AAP0F1Y2"/>
<evidence type="ECO:0000256" key="2">
    <source>
        <dbReference type="ARBA" id="ARBA00004286"/>
    </source>
</evidence>
<keyword evidence="4" id="KW-0489">Methyltransferase</keyword>
<keyword evidence="5" id="KW-0808">Transferase</keyword>
<evidence type="ECO:0000313" key="10">
    <source>
        <dbReference type="Proteomes" id="UP001419268"/>
    </source>
</evidence>
<evidence type="ECO:0000256" key="4">
    <source>
        <dbReference type="ARBA" id="ARBA00022603"/>
    </source>
</evidence>
<keyword evidence="3" id="KW-0158">Chromosome</keyword>
<feature type="domain" description="SET" evidence="8">
    <location>
        <begin position="148"/>
        <end position="235"/>
    </location>
</feature>
<dbReference type="Gene3D" id="2.170.270.10">
    <property type="entry name" value="SET domain"/>
    <property type="match status" value="2"/>
</dbReference>
<evidence type="ECO:0000256" key="6">
    <source>
        <dbReference type="ARBA" id="ARBA00022691"/>
    </source>
</evidence>
<proteinExistence type="predicted"/>
<evidence type="ECO:0000256" key="7">
    <source>
        <dbReference type="ARBA" id="ARBA00023242"/>
    </source>
</evidence>
<keyword evidence="7" id="KW-0539">Nucleus</keyword>
<dbReference type="InterPro" id="IPR001214">
    <property type="entry name" value="SET_dom"/>
</dbReference>
<dbReference type="GO" id="GO:0005694">
    <property type="term" value="C:chromosome"/>
    <property type="evidence" value="ECO:0007669"/>
    <property type="project" value="UniProtKB-SubCell"/>
</dbReference>
<keyword evidence="6" id="KW-0949">S-adenosyl-L-methionine</keyword>
<organism evidence="9 10">
    <name type="scientific">Stephania cephalantha</name>
    <dbReference type="NCBI Taxonomy" id="152367"/>
    <lineage>
        <taxon>Eukaryota</taxon>
        <taxon>Viridiplantae</taxon>
        <taxon>Streptophyta</taxon>
        <taxon>Embryophyta</taxon>
        <taxon>Tracheophyta</taxon>
        <taxon>Spermatophyta</taxon>
        <taxon>Magnoliopsida</taxon>
        <taxon>Ranunculales</taxon>
        <taxon>Menispermaceae</taxon>
        <taxon>Menispermoideae</taxon>
        <taxon>Cissampelideae</taxon>
        <taxon>Stephania</taxon>
    </lineage>
</organism>
<dbReference type="GO" id="GO:0032259">
    <property type="term" value="P:methylation"/>
    <property type="evidence" value="ECO:0007669"/>
    <property type="project" value="UniProtKB-KW"/>
</dbReference>
<evidence type="ECO:0000313" key="9">
    <source>
        <dbReference type="EMBL" id="KAK9100058.1"/>
    </source>
</evidence>
<keyword evidence="10" id="KW-1185">Reference proteome</keyword>